<sequence>MNTVISNPVTLTKMCELHGIDMPRNGDLAERFQKAFPTAAYDDGAGEWRMVWKKGSYAESNARLETFFAENGVDVSHVDKC</sequence>
<name>A0A371XDV8_9HYPH</name>
<comment type="caution">
    <text evidence="1">The sequence shown here is derived from an EMBL/GenBank/DDBJ whole genome shotgun (WGS) entry which is preliminary data.</text>
</comment>
<dbReference type="AlphaFoldDB" id="A0A371XDV8"/>
<evidence type="ECO:0000313" key="1">
    <source>
        <dbReference type="EMBL" id="RFC67415.1"/>
    </source>
</evidence>
<evidence type="ECO:0000313" key="2">
    <source>
        <dbReference type="Proteomes" id="UP000262379"/>
    </source>
</evidence>
<organism evidence="1 2">
    <name type="scientific">Mesorhizobium denitrificans</name>
    <dbReference type="NCBI Taxonomy" id="2294114"/>
    <lineage>
        <taxon>Bacteria</taxon>
        <taxon>Pseudomonadati</taxon>
        <taxon>Pseudomonadota</taxon>
        <taxon>Alphaproteobacteria</taxon>
        <taxon>Hyphomicrobiales</taxon>
        <taxon>Phyllobacteriaceae</taxon>
        <taxon>Mesorhizobium</taxon>
    </lineage>
</organism>
<dbReference type="EMBL" id="QURN01000007">
    <property type="protein sequence ID" value="RFC67415.1"/>
    <property type="molecule type" value="Genomic_DNA"/>
</dbReference>
<accession>A0A371XDV8</accession>
<protein>
    <submittedName>
        <fullName evidence="1">Uncharacterized protein</fullName>
    </submittedName>
</protein>
<dbReference type="RefSeq" id="WP_116623848.1">
    <property type="nucleotide sequence ID" value="NZ_QURN01000007.1"/>
</dbReference>
<dbReference type="Proteomes" id="UP000262379">
    <property type="component" value="Unassembled WGS sequence"/>
</dbReference>
<reference evidence="2" key="1">
    <citation type="submission" date="2018-08" db="EMBL/GenBank/DDBJ databases">
        <authorList>
            <person name="Im W.T."/>
        </authorList>
    </citation>
    <scope>NUCLEOTIDE SEQUENCE [LARGE SCALE GENOMIC DNA]</scope>
    <source>
        <strain evidence="2">LA-28</strain>
    </source>
</reference>
<proteinExistence type="predicted"/>
<keyword evidence="2" id="KW-1185">Reference proteome</keyword>
<gene>
    <name evidence="1" type="ORF">DY251_10415</name>
</gene>